<comment type="function">
    <text evidence="5">Zinc chaperone that directly transfers zinc cofactor to target proteins, thereby activating them. Zinc is transferred from the CXCC motif in the GTPase domain to the zinc binding site in target proteins in a process requiring GTP hydrolysis.</text>
</comment>
<dbReference type="GO" id="GO:0016787">
    <property type="term" value="F:hydrolase activity"/>
    <property type="evidence" value="ECO:0007669"/>
    <property type="project" value="UniProtKB-KW"/>
</dbReference>
<dbReference type="CDD" id="cd03112">
    <property type="entry name" value="CobW-like"/>
    <property type="match status" value="1"/>
</dbReference>
<evidence type="ECO:0000313" key="9">
    <source>
        <dbReference type="Proteomes" id="UP000249396"/>
    </source>
</evidence>
<sequence>MTQPLSPPVPVTIISGFLGAGKTTLLNRILTGDHGLRIAALVNDFGSINIDAELIEQRDGDVVSLANGCICCSLSDGLLASVVRLLRRPVPPQFIVIETSGVSDPLAVAHTFADPDLQPFALLDGIVTLVDAELALTLDGEMAELARQQIRAADVVLLNKADLVSKASCAAAIDWIHAISPSARVLEAVQAQVPLELLLGVGAFSAQPESPCDPSHNGHEHCNHNHPLQFDTWSFESGEALVLSRLSEVMRELPPTVFRVKGFLHLQEKPGYRCVFQSVARRATLTIGQPWGNDTPQSRLVFIGPCGGIDRDRLQTSLLECRAAPYYPTA</sequence>
<evidence type="ECO:0000259" key="7">
    <source>
        <dbReference type="SMART" id="SM00833"/>
    </source>
</evidence>
<dbReference type="Gene3D" id="3.30.1220.10">
    <property type="entry name" value="CobW-like, C-terminal domain"/>
    <property type="match status" value="1"/>
</dbReference>
<keyword evidence="1" id="KW-0547">Nucleotide-binding</keyword>
<dbReference type="Proteomes" id="UP000249396">
    <property type="component" value="Unassembled WGS sequence"/>
</dbReference>
<dbReference type="InterPro" id="IPR036627">
    <property type="entry name" value="CobW-likC_sf"/>
</dbReference>
<reference evidence="8 9" key="1">
    <citation type="journal article" date="2018" name="Aquat. Microb. Ecol.">
        <title>Gammaproteobacterial methanotrophs dominate.</title>
        <authorList>
            <person name="Rissanen A.J."/>
            <person name="Saarenheimo J."/>
            <person name="Tiirola M."/>
            <person name="Peura S."/>
            <person name="Aalto S.L."/>
            <person name="Karvinen A."/>
            <person name="Nykanen H."/>
        </authorList>
    </citation>
    <scope>NUCLEOTIDE SEQUENCE [LARGE SCALE GENOMIC DNA]</scope>
    <source>
        <strain evidence="8">AMbin10</strain>
    </source>
</reference>
<evidence type="ECO:0000256" key="1">
    <source>
        <dbReference type="ARBA" id="ARBA00022741"/>
    </source>
</evidence>
<comment type="similarity">
    <text evidence="4">Belongs to the SIMIBI class G3E GTPase family. ZNG1 subfamily.</text>
</comment>
<name>A0A2W4SBT0_9GAMM</name>
<dbReference type="Pfam" id="PF07683">
    <property type="entry name" value="CobW_C"/>
    <property type="match status" value="1"/>
</dbReference>
<accession>A0A2W4SBT0</accession>
<dbReference type="GO" id="GO:0000166">
    <property type="term" value="F:nucleotide binding"/>
    <property type="evidence" value="ECO:0007669"/>
    <property type="project" value="UniProtKB-KW"/>
</dbReference>
<keyword evidence="2" id="KW-0378">Hydrolase</keyword>
<dbReference type="SUPFAM" id="SSF90002">
    <property type="entry name" value="Hypothetical protein YjiA, C-terminal domain"/>
    <property type="match status" value="1"/>
</dbReference>
<evidence type="ECO:0000313" key="8">
    <source>
        <dbReference type="EMBL" id="PZN73010.1"/>
    </source>
</evidence>
<dbReference type="SUPFAM" id="SSF52540">
    <property type="entry name" value="P-loop containing nucleoside triphosphate hydrolases"/>
    <property type="match status" value="1"/>
</dbReference>
<evidence type="ECO:0000256" key="4">
    <source>
        <dbReference type="ARBA" id="ARBA00034320"/>
    </source>
</evidence>
<comment type="caution">
    <text evidence="8">The sequence shown here is derived from an EMBL/GenBank/DDBJ whole genome shotgun (WGS) entry which is preliminary data.</text>
</comment>
<feature type="domain" description="CobW C-terminal" evidence="7">
    <location>
        <begin position="230"/>
        <end position="322"/>
    </location>
</feature>
<dbReference type="Gene3D" id="3.40.50.300">
    <property type="entry name" value="P-loop containing nucleotide triphosphate hydrolases"/>
    <property type="match status" value="1"/>
</dbReference>
<comment type="catalytic activity">
    <reaction evidence="6">
        <text>GTP + H2O = GDP + phosphate + H(+)</text>
        <dbReference type="Rhea" id="RHEA:19669"/>
        <dbReference type="ChEBI" id="CHEBI:15377"/>
        <dbReference type="ChEBI" id="CHEBI:15378"/>
        <dbReference type="ChEBI" id="CHEBI:37565"/>
        <dbReference type="ChEBI" id="CHEBI:43474"/>
        <dbReference type="ChEBI" id="CHEBI:58189"/>
    </reaction>
    <physiologicalReaction direction="left-to-right" evidence="6">
        <dbReference type="Rhea" id="RHEA:19670"/>
    </physiologicalReaction>
</comment>
<dbReference type="InterPro" id="IPR003495">
    <property type="entry name" value="CobW/HypB/UreG_nucleotide-bd"/>
</dbReference>
<dbReference type="PANTHER" id="PTHR13748">
    <property type="entry name" value="COBW-RELATED"/>
    <property type="match status" value="1"/>
</dbReference>
<dbReference type="SMART" id="SM00833">
    <property type="entry name" value="CobW_C"/>
    <property type="match status" value="1"/>
</dbReference>
<gene>
    <name evidence="8" type="ORF">DM484_23510</name>
</gene>
<dbReference type="InterPro" id="IPR011629">
    <property type="entry name" value="CobW-like_C"/>
</dbReference>
<evidence type="ECO:0000256" key="6">
    <source>
        <dbReference type="ARBA" id="ARBA00049117"/>
    </source>
</evidence>
<dbReference type="EMBL" id="QJPH01000470">
    <property type="protein sequence ID" value="PZN73010.1"/>
    <property type="molecule type" value="Genomic_DNA"/>
</dbReference>
<protein>
    <submittedName>
        <fullName evidence="8">GTPase</fullName>
    </submittedName>
</protein>
<dbReference type="InterPro" id="IPR027417">
    <property type="entry name" value="P-loop_NTPase"/>
</dbReference>
<dbReference type="Pfam" id="PF02492">
    <property type="entry name" value="cobW"/>
    <property type="match status" value="1"/>
</dbReference>
<keyword evidence="3" id="KW-0143">Chaperone</keyword>
<evidence type="ECO:0000256" key="2">
    <source>
        <dbReference type="ARBA" id="ARBA00022801"/>
    </source>
</evidence>
<evidence type="ECO:0000256" key="3">
    <source>
        <dbReference type="ARBA" id="ARBA00023186"/>
    </source>
</evidence>
<organism evidence="8 9">
    <name type="scientific">Candidatus Methylumidiphilus alinenensis</name>
    <dbReference type="NCBI Taxonomy" id="2202197"/>
    <lineage>
        <taxon>Bacteria</taxon>
        <taxon>Pseudomonadati</taxon>
        <taxon>Pseudomonadota</taxon>
        <taxon>Gammaproteobacteria</taxon>
        <taxon>Methylococcales</taxon>
        <taxon>Candidatus Methylumidiphilus</taxon>
    </lineage>
</organism>
<evidence type="ECO:0000256" key="5">
    <source>
        <dbReference type="ARBA" id="ARBA00045658"/>
    </source>
</evidence>
<dbReference type="InterPro" id="IPR051316">
    <property type="entry name" value="Zinc-reg_GTPase_activator"/>
</dbReference>
<proteinExistence type="inferred from homology"/>
<dbReference type="AlphaFoldDB" id="A0A2W4SBT0"/>